<dbReference type="Proteomes" id="UP000233491">
    <property type="component" value="Unassembled WGS sequence"/>
</dbReference>
<evidence type="ECO:0000313" key="13">
    <source>
        <dbReference type="Proteomes" id="UP000233491"/>
    </source>
</evidence>
<keyword evidence="12" id="KW-0808">Transferase</keyword>
<protein>
    <recommendedName>
        <fullName evidence="3">tRNA threonylcarbamoyladenosine biosynthesis protein TsaE</fullName>
    </recommendedName>
    <alternativeName>
        <fullName evidence="10">t(6)A37 threonylcarbamoyladenosine biosynthesis protein TsaE</fullName>
    </alternativeName>
</protein>
<dbReference type="Gene3D" id="3.30.200.20">
    <property type="entry name" value="Phosphorylase Kinase, domain 1"/>
    <property type="match status" value="1"/>
</dbReference>
<evidence type="ECO:0000256" key="10">
    <source>
        <dbReference type="ARBA" id="ARBA00032441"/>
    </source>
</evidence>
<dbReference type="Gene3D" id="3.90.1200.10">
    <property type="match status" value="1"/>
</dbReference>
<dbReference type="InterPro" id="IPR003442">
    <property type="entry name" value="T6A_TsaE"/>
</dbReference>
<keyword evidence="6" id="KW-0479">Metal-binding</keyword>
<dbReference type="GO" id="GO:0005524">
    <property type="term" value="F:ATP binding"/>
    <property type="evidence" value="ECO:0007669"/>
    <property type="project" value="UniProtKB-KW"/>
</dbReference>
<dbReference type="SUPFAM" id="SSF56112">
    <property type="entry name" value="Protein kinase-like (PK-like)"/>
    <property type="match status" value="1"/>
</dbReference>
<comment type="subcellular location">
    <subcellularLocation>
        <location evidence="1">Cytoplasm</location>
    </subcellularLocation>
</comment>
<dbReference type="GO" id="GO:0005737">
    <property type="term" value="C:cytoplasm"/>
    <property type="evidence" value="ECO:0007669"/>
    <property type="project" value="UniProtKB-SubCell"/>
</dbReference>
<evidence type="ECO:0000256" key="8">
    <source>
        <dbReference type="ARBA" id="ARBA00022840"/>
    </source>
</evidence>
<dbReference type="AlphaFoldDB" id="A0A1I4SPR9"/>
<dbReference type="Gene3D" id="3.40.50.300">
    <property type="entry name" value="P-loop containing nucleotide triphosphate hydrolases"/>
    <property type="match status" value="1"/>
</dbReference>
<name>A0A1I4SPR9_9HYPH</name>
<evidence type="ECO:0000313" key="12">
    <source>
        <dbReference type="EMBL" id="PKR88435.1"/>
    </source>
</evidence>
<dbReference type="GO" id="GO:0046872">
    <property type="term" value="F:metal ion binding"/>
    <property type="evidence" value="ECO:0007669"/>
    <property type="project" value="UniProtKB-KW"/>
</dbReference>
<dbReference type="SUPFAM" id="SSF52540">
    <property type="entry name" value="P-loop containing nucleoside triphosphate hydrolases"/>
    <property type="match status" value="1"/>
</dbReference>
<dbReference type="PANTHER" id="PTHR33540:SF2">
    <property type="entry name" value="TRNA THREONYLCARBAMOYLADENOSINE BIOSYNTHESIS PROTEIN TSAE"/>
    <property type="match status" value="1"/>
</dbReference>
<dbReference type="GO" id="GO:0002949">
    <property type="term" value="P:tRNA threonylcarbamoyladenosine modification"/>
    <property type="evidence" value="ECO:0007669"/>
    <property type="project" value="InterPro"/>
</dbReference>
<keyword evidence="5" id="KW-0819">tRNA processing</keyword>
<keyword evidence="8" id="KW-0067">ATP-binding</keyword>
<proteinExistence type="inferred from homology"/>
<keyword evidence="7" id="KW-0547">Nucleotide-binding</keyword>
<dbReference type="InterPro" id="IPR027417">
    <property type="entry name" value="P-loop_NTPase"/>
</dbReference>
<dbReference type="GO" id="GO:0016740">
    <property type="term" value="F:transferase activity"/>
    <property type="evidence" value="ECO:0007669"/>
    <property type="project" value="UniProtKB-KW"/>
</dbReference>
<comment type="caution">
    <text evidence="12">The sequence shown here is derived from an EMBL/GenBank/DDBJ whole genome shotgun (WGS) entry which is preliminary data.</text>
</comment>
<dbReference type="InterPro" id="IPR002575">
    <property type="entry name" value="Aminoglycoside_PTrfase"/>
</dbReference>
<evidence type="ECO:0000256" key="4">
    <source>
        <dbReference type="ARBA" id="ARBA00022490"/>
    </source>
</evidence>
<dbReference type="EMBL" id="PJNW01000011">
    <property type="protein sequence ID" value="PKR88435.1"/>
    <property type="molecule type" value="Genomic_DNA"/>
</dbReference>
<evidence type="ECO:0000256" key="1">
    <source>
        <dbReference type="ARBA" id="ARBA00004496"/>
    </source>
</evidence>
<accession>A0A1I4SPR9</accession>
<evidence type="ECO:0000256" key="9">
    <source>
        <dbReference type="ARBA" id="ARBA00022842"/>
    </source>
</evidence>
<evidence type="ECO:0000256" key="2">
    <source>
        <dbReference type="ARBA" id="ARBA00007599"/>
    </source>
</evidence>
<sequence>MSLSFRRTIKVADETGTLRLADDIAAITRPGDVIALHGDLGMGKSALARAVVRRLAGDPQLEVPSPTFTLLQSYETARFPVHHFDLYRLADPDELVEIGFSEAVGEGLALIEWPDRAGDELPAERLDIVISEGDDLNGRRFSLEARGGGWAERLEETFAIRALLERAGLADAGRVHVQGDASTRRFERATGSDGTAILMHWPAFGALPVHADGLPYEALVHATDNLDAFLAIGDTLRRHGFRTPRLIAADEPRRLLLTEDLGSLGVAPGGVADPQRYLAAACRLADMAAIAWPDVATADDGRTFALPAYDRRALLTEVELFASWYAPDVAGRPLSTSEAADWLALWNGLLARFDWDRSAWVLKDYHSPNILWQTDGDPIGLIDYQDALRGPAAYDLASLVTDARIDIADDLATAMMEAYCQRRREVAGPFDEAGFREAVVILGAQRNAKILGRFVRYAKLTGRTHHLRFLPRVRRNFEKALDDKVLAGVRLWYERLGLTAQS</sequence>
<evidence type="ECO:0000256" key="6">
    <source>
        <dbReference type="ARBA" id="ARBA00022723"/>
    </source>
</evidence>
<evidence type="ECO:0000256" key="5">
    <source>
        <dbReference type="ARBA" id="ARBA00022694"/>
    </source>
</evidence>
<organism evidence="12 13">
    <name type="scientific">Pleomorphomonas diazotrophica</name>
    <dbReference type="NCBI Taxonomy" id="1166257"/>
    <lineage>
        <taxon>Bacteria</taxon>
        <taxon>Pseudomonadati</taxon>
        <taxon>Pseudomonadota</taxon>
        <taxon>Alphaproteobacteria</taxon>
        <taxon>Hyphomicrobiales</taxon>
        <taxon>Pleomorphomonadaceae</taxon>
        <taxon>Pleomorphomonas</taxon>
    </lineage>
</organism>
<dbReference type="PANTHER" id="PTHR33540">
    <property type="entry name" value="TRNA THREONYLCARBAMOYLADENOSINE BIOSYNTHESIS PROTEIN TSAE"/>
    <property type="match status" value="1"/>
</dbReference>
<gene>
    <name evidence="12" type="ORF">CXZ10_13560</name>
</gene>
<keyword evidence="9" id="KW-0460">Magnesium</keyword>
<dbReference type="NCBIfam" id="TIGR00150">
    <property type="entry name" value="T6A_YjeE"/>
    <property type="match status" value="1"/>
</dbReference>
<evidence type="ECO:0000256" key="3">
    <source>
        <dbReference type="ARBA" id="ARBA00019010"/>
    </source>
</evidence>
<keyword evidence="13" id="KW-1185">Reference proteome</keyword>
<comment type="similarity">
    <text evidence="2">Belongs to the TsaE family.</text>
</comment>
<evidence type="ECO:0000259" key="11">
    <source>
        <dbReference type="Pfam" id="PF01636"/>
    </source>
</evidence>
<reference evidence="12 13" key="1">
    <citation type="submission" date="2017-12" db="EMBL/GenBank/DDBJ databases">
        <title>Anaerobic carbon monoxide metabolism by Pleomorphomonas carboxyditropha sp. nov., a new mesophilic hydrogenogenic carboxidotroph.</title>
        <authorList>
            <person name="Esquivel-Elizondo S."/>
            <person name="Krajmalnik-Brown R."/>
        </authorList>
    </citation>
    <scope>NUCLEOTIDE SEQUENCE [LARGE SCALE GENOMIC DNA]</scope>
    <source>
        <strain evidence="12 13">R5-392</strain>
    </source>
</reference>
<dbReference type="InterPro" id="IPR011009">
    <property type="entry name" value="Kinase-like_dom_sf"/>
</dbReference>
<feature type="domain" description="Aminoglycoside phosphotransferase" evidence="11">
    <location>
        <begin position="177"/>
        <end position="427"/>
    </location>
</feature>
<evidence type="ECO:0000256" key="7">
    <source>
        <dbReference type="ARBA" id="ARBA00022741"/>
    </source>
</evidence>
<dbReference type="Pfam" id="PF02367">
    <property type="entry name" value="TsaE"/>
    <property type="match status" value="1"/>
</dbReference>
<dbReference type="Pfam" id="PF01636">
    <property type="entry name" value="APH"/>
    <property type="match status" value="1"/>
</dbReference>
<keyword evidence="4" id="KW-0963">Cytoplasm</keyword>